<evidence type="ECO:0000313" key="3">
    <source>
        <dbReference type="Proteomes" id="UP000279994"/>
    </source>
</evidence>
<dbReference type="EMBL" id="RJSF01000044">
    <property type="protein sequence ID" value="RNM12755.1"/>
    <property type="molecule type" value="Genomic_DNA"/>
</dbReference>
<feature type="transmembrane region" description="Helical" evidence="1">
    <location>
        <begin position="109"/>
        <end position="133"/>
    </location>
</feature>
<sequence>MTQTATQPVRTRVGTSVPGRLVAVAIIWAASAVIAIGAPDMVSGSQHEHLPIAAITVWLWAAVGSGYASMAPVHDARAWLWAVALVWGATAVATVLAPEMVTGSDPTRIPIVALVAPPVAAVVTGFLALNQAVGEAGSRRRR</sequence>
<dbReference type="OrthoDB" id="9964180at2"/>
<dbReference type="Proteomes" id="UP000279994">
    <property type="component" value="Unassembled WGS sequence"/>
</dbReference>
<gene>
    <name evidence="2" type="ORF">EFL26_19425</name>
</gene>
<keyword evidence="1" id="KW-0812">Transmembrane</keyword>
<feature type="transmembrane region" description="Helical" evidence="1">
    <location>
        <begin position="78"/>
        <end position="97"/>
    </location>
</feature>
<evidence type="ECO:0000256" key="1">
    <source>
        <dbReference type="SAM" id="Phobius"/>
    </source>
</evidence>
<name>A0A3N0GJW8_9ACTN</name>
<reference evidence="2 3" key="1">
    <citation type="submission" date="2018-11" db="EMBL/GenBank/DDBJ databases">
        <authorList>
            <person name="Li F."/>
        </authorList>
    </citation>
    <scope>NUCLEOTIDE SEQUENCE [LARGE SCALE GENOMIC DNA]</scope>
    <source>
        <strain evidence="2 3">Gsoil 818</strain>
    </source>
</reference>
<feature type="transmembrane region" description="Helical" evidence="1">
    <location>
        <begin position="50"/>
        <end position="71"/>
    </location>
</feature>
<keyword evidence="1" id="KW-1133">Transmembrane helix</keyword>
<proteinExistence type="predicted"/>
<dbReference type="AlphaFoldDB" id="A0A3N0GJW8"/>
<accession>A0A3N0GJW8</accession>
<dbReference type="RefSeq" id="WP_123224518.1">
    <property type="nucleotide sequence ID" value="NZ_RJSF01000044.1"/>
</dbReference>
<evidence type="ECO:0000313" key="2">
    <source>
        <dbReference type="EMBL" id="RNM12755.1"/>
    </source>
</evidence>
<keyword evidence="3" id="KW-1185">Reference proteome</keyword>
<keyword evidence="1" id="KW-0472">Membrane</keyword>
<comment type="caution">
    <text evidence="2">The sequence shown here is derived from an EMBL/GenBank/DDBJ whole genome shotgun (WGS) entry which is preliminary data.</text>
</comment>
<feature type="transmembrane region" description="Helical" evidence="1">
    <location>
        <begin position="21"/>
        <end position="38"/>
    </location>
</feature>
<organism evidence="2 3">
    <name type="scientific">Nocardioides pocheonensis</name>
    <dbReference type="NCBI Taxonomy" id="661485"/>
    <lineage>
        <taxon>Bacteria</taxon>
        <taxon>Bacillati</taxon>
        <taxon>Actinomycetota</taxon>
        <taxon>Actinomycetes</taxon>
        <taxon>Propionibacteriales</taxon>
        <taxon>Nocardioidaceae</taxon>
        <taxon>Nocardioides</taxon>
    </lineage>
</organism>
<protein>
    <submittedName>
        <fullName evidence="2">Uncharacterized protein</fullName>
    </submittedName>
</protein>